<evidence type="ECO:0000313" key="7">
    <source>
        <dbReference type="Proteomes" id="UP000030021"/>
    </source>
</evidence>
<dbReference type="GO" id="GO:0034599">
    <property type="term" value="P:cellular response to oxidative stress"/>
    <property type="evidence" value="ECO:0007669"/>
    <property type="project" value="InterPro"/>
</dbReference>
<dbReference type="GO" id="GO:0008379">
    <property type="term" value="F:thioredoxin peroxidase activity"/>
    <property type="evidence" value="ECO:0007669"/>
    <property type="project" value="InterPro"/>
</dbReference>
<evidence type="ECO:0000256" key="2">
    <source>
        <dbReference type="ARBA" id="ARBA00023002"/>
    </source>
</evidence>
<dbReference type="GO" id="GO:0045454">
    <property type="term" value="P:cell redox homeostasis"/>
    <property type="evidence" value="ECO:0007669"/>
    <property type="project" value="TreeGrafter"/>
</dbReference>
<dbReference type="HOGENOM" id="CLU_072440_2_0_5"/>
<dbReference type="EMBL" id="AONH01000010">
    <property type="protein sequence ID" value="KGM88177.1"/>
    <property type="molecule type" value="Genomic_DNA"/>
</dbReference>
<evidence type="ECO:0000259" key="5">
    <source>
        <dbReference type="PROSITE" id="PS51352"/>
    </source>
</evidence>
<protein>
    <recommendedName>
        <fullName evidence="4">Glutathione-dependent peroxiredoxin</fullName>
        <ecNumber evidence="4">1.11.1.27</ecNumber>
    </recommendedName>
</protein>
<dbReference type="GO" id="GO:0042744">
    <property type="term" value="P:hydrogen peroxide catabolic process"/>
    <property type="evidence" value="ECO:0007669"/>
    <property type="project" value="TreeGrafter"/>
</dbReference>
<dbReference type="PANTHER" id="PTHR10430:SF16">
    <property type="entry name" value="PEROXIREDOXIN-5, MITOCHONDRIAL"/>
    <property type="match status" value="1"/>
</dbReference>
<dbReference type="Pfam" id="PF08534">
    <property type="entry name" value="Redoxin"/>
    <property type="match status" value="1"/>
</dbReference>
<keyword evidence="2 4" id="KW-0560">Oxidoreductase</keyword>
<comment type="similarity">
    <text evidence="4">Belongs to the peroxiredoxin family. Prx5 subfamily.</text>
</comment>
<dbReference type="InterPro" id="IPR036249">
    <property type="entry name" value="Thioredoxin-like_sf"/>
</dbReference>
<comment type="function">
    <text evidence="4">Thiol-specific peroxidase that catalyzes the reduction of hydrogen peroxide and organic hydroperoxides to water and alcohols, respectively. Plays a role in cell protection against oxidative stress by detoxifying peroxides.</text>
</comment>
<sequence>MTPKTVPDVIFHTRVRNPALEGDNPFEWKDLSTADIFAGKRVVVFGLPGAFTPACSESHLPGYEWLYDEFIAAGIDRVICTAVNDAFVMFQWGKAQGIEKTMMLPDGNGDFAHGLGMLVDRSRQGMGKRSWRYSMLVEDGVITALFAEPGLQDNPAGVPVKVSDAETLLAHIREKE</sequence>
<evidence type="ECO:0000256" key="1">
    <source>
        <dbReference type="ARBA" id="ARBA00022559"/>
    </source>
</evidence>
<dbReference type="OrthoDB" id="9800621at2"/>
<dbReference type="AlphaFoldDB" id="A0A0A0HK03"/>
<dbReference type="InterPro" id="IPR037944">
    <property type="entry name" value="PRX5-like"/>
</dbReference>
<dbReference type="eggNOG" id="COG0678">
    <property type="taxonomic scope" value="Bacteria"/>
</dbReference>
<evidence type="ECO:0000313" key="6">
    <source>
        <dbReference type="EMBL" id="KGM88177.1"/>
    </source>
</evidence>
<comment type="caution">
    <text evidence="6">The sequence shown here is derived from an EMBL/GenBank/DDBJ whole genome shotgun (WGS) entry which is preliminary data.</text>
</comment>
<dbReference type="STRING" id="215743.ROSMUCSMR3_01253"/>
<dbReference type="PANTHER" id="PTHR10430">
    <property type="entry name" value="PEROXIREDOXIN"/>
    <property type="match status" value="1"/>
</dbReference>
<dbReference type="PROSITE" id="PS51352">
    <property type="entry name" value="THIOREDOXIN_2"/>
    <property type="match status" value="1"/>
</dbReference>
<gene>
    <name evidence="6" type="ORF">rosmuc_01872</name>
</gene>
<feature type="active site" description="Cysteine sulfenic acid (-SOH) intermediate" evidence="3">
    <location>
        <position position="55"/>
    </location>
</feature>
<proteinExistence type="inferred from homology"/>
<dbReference type="CDD" id="cd03013">
    <property type="entry name" value="PRX5_like"/>
    <property type="match status" value="1"/>
</dbReference>
<evidence type="ECO:0000256" key="4">
    <source>
        <dbReference type="RuleBase" id="RU366011"/>
    </source>
</evidence>
<dbReference type="SUPFAM" id="SSF52833">
    <property type="entry name" value="Thioredoxin-like"/>
    <property type="match status" value="1"/>
</dbReference>
<name>A0A0A0HK03_9RHOB</name>
<reference evidence="6 7" key="1">
    <citation type="submission" date="2013-01" db="EMBL/GenBank/DDBJ databases">
        <authorList>
            <person name="Fiebig A."/>
            <person name="Goeker M."/>
            <person name="Klenk H.-P.P."/>
        </authorList>
    </citation>
    <scope>NUCLEOTIDE SEQUENCE [LARGE SCALE GENOMIC DNA]</scope>
    <source>
        <strain evidence="6 7">DSM 17069</strain>
    </source>
</reference>
<keyword evidence="4" id="KW-0676">Redox-active center</keyword>
<dbReference type="InterPro" id="IPR013740">
    <property type="entry name" value="Redoxin"/>
</dbReference>
<feature type="domain" description="Thioredoxin" evidence="5">
    <location>
        <begin position="1"/>
        <end position="168"/>
    </location>
</feature>
<dbReference type="Proteomes" id="UP000030021">
    <property type="component" value="Unassembled WGS sequence"/>
</dbReference>
<dbReference type="GO" id="GO:0005737">
    <property type="term" value="C:cytoplasm"/>
    <property type="evidence" value="ECO:0007669"/>
    <property type="project" value="TreeGrafter"/>
</dbReference>
<evidence type="ECO:0000256" key="3">
    <source>
        <dbReference type="PIRSR" id="PIRSR637944-1"/>
    </source>
</evidence>
<keyword evidence="1 4" id="KW-0575">Peroxidase</keyword>
<keyword evidence="4" id="KW-0049">Antioxidant</keyword>
<organism evidence="6 7">
    <name type="scientific">Roseovarius mucosus DSM 17069</name>
    <dbReference type="NCBI Taxonomy" id="1288298"/>
    <lineage>
        <taxon>Bacteria</taxon>
        <taxon>Pseudomonadati</taxon>
        <taxon>Pseudomonadota</taxon>
        <taxon>Alphaproteobacteria</taxon>
        <taxon>Rhodobacterales</taxon>
        <taxon>Roseobacteraceae</taxon>
        <taxon>Roseovarius</taxon>
    </lineage>
</organism>
<dbReference type="Gene3D" id="3.40.30.10">
    <property type="entry name" value="Glutaredoxin"/>
    <property type="match status" value="1"/>
</dbReference>
<accession>A0A0A0HK03</accession>
<dbReference type="RefSeq" id="WP_037272523.1">
    <property type="nucleotide sequence ID" value="NZ_KN293979.1"/>
</dbReference>
<comment type="catalytic activity">
    <reaction evidence="4">
        <text>a hydroperoxide + 2 glutathione = an alcohol + glutathione disulfide + H2O</text>
        <dbReference type="Rhea" id="RHEA:62632"/>
        <dbReference type="ChEBI" id="CHEBI:15377"/>
        <dbReference type="ChEBI" id="CHEBI:30879"/>
        <dbReference type="ChEBI" id="CHEBI:35924"/>
        <dbReference type="ChEBI" id="CHEBI:57925"/>
        <dbReference type="ChEBI" id="CHEBI:58297"/>
        <dbReference type="EC" id="1.11.1.27"/>
    </reaction>
</comment>
<dbReference type="InterPro" id="IPR013766">
    <property type="entry name" value="Thioredoxin_domain"/>
</dbReference>
<dbReference type="EC" id="1.11.1.27" evidence="4"/>
<dbReference type="PATRIC" id="fig|1288298.3.peg.1889"/>